<dbReference type="Proteomes" id="UP000240322">
    <property type="component" value="Unassembled WGS sequence"/>
</dbReference>
<proteinExistence type="predicted"/>
<evidence type="ECO:0000313" key="2">
    <source>
        <dbReference type="EMBL" id="PSN85493.1"/>
    </source>
</evidence>
<dbReference type="AlphaFoldDB" id="A0A2R6AGT1"/>
<gene>
    <name evidence="2" type="ORF">B9Q03_12270</name>
</gene>
<dbReference type="PANTHER" id="PTHR22916">
    <property type="entry name" value="GLYCOSYLTRANSFERASE"/>
    <property type="match status" value="1"/>
</dbReference>
<dbReference type="Gene3D" id="3.90.550.10">
    <property type="entry name" value="Spore Coat Polysaccharide Biosynthesis Protein SpsA, Chain A"/>
    <property type="match status" value="1"/>
</dbReference>
<dbReference type="SUPFAM" id="SSF53448">
    <property type="entry name" value="Nucleotide-diphospho-sugar transferases"/>
    <property type="match status" value="1"/>
</dbReference>
<sequence>MGVWVAGLTEPDGSAPLISVVVTAYNRREYLKRAVDSVLCQTLPRDRYEVVVSKNFQTEFDDAWTSRNVRLVWFGQGGSGSRVADALRYCRGEVVCFLDDDDVYLPNKLETVNSAFVKNPELQYLTHNAYKVSHLQATSNRLVKTHKESSIILKPPYYEAPSESFMRNKLWGNNSTVAVRRSLMTRWLRHLSRIELAVDLFYFVCAMASNGIIMFLNRPLSIYMIHAENTSMLGQDAHNTNFLVNWRKYNLRTLSDTSLCLSMASYSPLQIYLKRNYLYHKLRLLMYESGRRREKVHTLSEYISLFGYKSLKRRLVLSAILSMLSPMVVLKVSEYLSRMG</sequence>
<evidence type="ECO:0000313" key="3">
    <source>
        <dbReference type="Proteomes" id="UP000240322"/>
    </source>
</evidence>
<dbReference type="EMBL" id="NEXE01000238">
    <property type="protein sequence ID" value="PSN85493.1"/>
    <property type="molecule type" value="Genomic_DNA"/>
</dbReference>
<feature type="domain" description="Glycosyltransferase 2-like" evidence="1">
    <location>
        <begin position="19"/>
        <end position="121"/>
    </location>
</feature>
<evidence type="ECO:0000259" key="1">
    <source>
        <dbReference type="Pfam" id="PF00535"/>
    </source>
</evidence>
<protein>
    <recommendedName>
        <fullName evidence="1">Glycosyltransferase 2-like domain-containing protein</fullName>
    </recommendedName>
</protein>
<comment type="caution">
    <text evidence="2">The sequence shown here is derived from an EMBL/GenBank/DDBJ whole genome shotgun (WGS) entry which is preliminary data.</text>
</comment>
<organism evidence="2 3">
    <name type="scientific">Candidatus Marsarchaeota G2 archaeon OSP_D</name>
    <dbReference type="NCBI Taxonomy" id="1978157"/>
    <lineage>
        <taxon>Archaea</taxon>
        <taxon>Candidatus Marsarchaeota</taxon>
        <taxon>Candidatus Marsarchaeota group 2</taxon>
    </lineage>
</organism>
<accession>A0A2R6AGT1</accession>
<name>A0A2R6AGT1_9ARCH</name>
<dbReference type="PANTHER" id="PTHR22916:SF3">
    <property type="entry name" value="UDP-GLCNAC:BETAGAL BETA-1,3-N-ACETYLGLUCOSAMINYLTRANSFERASE-LIKE PROTEIN 1"/>
    <property type="match status" value="1"/>
</dbReference>
<dbReference type="InterPro" id="IPR029044">
    <property type="entry name" value="Nucleotide-diphossugar_trans"/>
</dbReference>
<dbReference type="Pfam" id="PF00535">
    <property type="entry name" value="Glycos_transf_2"/>
    <property type="match status" value="1"/>
</dbReference>
<dbReference type="InterPro" id="IPR001173">
    <property type="entry name" value="Glyco_trans_2-like"/>
</dbReference>
<dbReference type="GO" id="GO:0016758">
    <property type="term" value="F:hexosyltransferase activity"/>
    <property type="evidence" value="ECO:0007669"/>
    <property type="project" value="UniProtKB-ARBA"/>
</dbReference>
<reference evidence="2 3" key="1">
    <citation type="submission" date="2017-04" db="EMBL/GenBank/DDBJ databases">
        <title>Novel microbial lineages endemic to geothermal iron-oxide mats fill important gaps in the evolutionary history of Archaea.</title>
        <authorList>
            <person name="Jay Z.J."/>
            <person name="Beam J.P."/>
            <person name="Dlakic M."/>
            <person name="Rusch D.B."/>
            <person name="Kozubal M.A."/>
            <person name="Inskeep W.P."/>
        </authorList>
    </citation>
    <scope>NUCLEOTIDE SEQUENCE [LARGE SCALE GENOMIC DNA]</scope>
    <source>
        <strain evidence="2">OSP_D</strain>
    </source>
</reference>